<reference evidence="1" key="1">
    <citation type="journal article" date="2021" name="PeerJ">
        <title>Extensive microbial diversity within the chicken gut microbiome revealed by metagenomics and culture.</title>
        <authorList>
            <person name="Gilroy R."/>
            <person name="Ravi A."/>
            <person name="Getino M."/>
            <person name="Pursley I."/>
            <person name="Horton D.L."/>
            <person name="Alikhan N.F."/>
            <person name="Baker D."/>
            <person name="Gharbi K."/>
            <person name="Hall N."/>
            <person name="Watson M."/>
            <person name="Adriaenssens E.M."/>
            <person name="Foster-Nyarko E."/>
            <person name="Jarju S."/>
            <person name="Secka A."/>
            <person name="Antonio M."/>
            <person name="Oren A."/>
            <person name="Chaudhuri R.R."/>
            <person name="La Ragione R."/>
            <person name="Hildebrand F."/>
            <person name="Pallen M.J."/>
        </authorList>
    </citation>
    <scope>NUCLEOTIDE SEQUENCE</scope>
    <source>
        <strain evidence="1">ChiSjej3B21-8574</strain>
    </source>
</reference>
<comment type="caution">
    <text evidence="1">The sequence shown here is derived from an EMBL/GenBank/DDBJ whole genome shotgun (WGS) entry which is preliminary data.</text>
</comment>
<dbReference type="AlphaFoldDB" id="A0A9D2T8C3"/>
<reference evidence="1" key="2">
    <citation type="submission" date="2021-04" db="EMBL/GenBank/DDBJ databases">
        <authorList>
            <person name="Gilroy R."/>
        </authorList>
    </citation>
    <scope>NUCLEOTIDE SEQUENCE</scope>
    <source>
        <strain evidence="1">ChiSjej3B21-8574</strain>
    </source>
</reference>
<proteinExistence type="predicted"/>
<evidence type="ECO:0000313" key="2">
    <source>
        <dbReference type="Proteomes" id="UP000823904"/>
    </source>
</evidence>
<gene>
    <name evidence="1" type="ORF">H9754_00715</name>
</gene>
<organism evidence="1 2">
    <name type="scientific">Candidatus Anaerostipes avistercoris</name>
    <dbReference type="NCBI Taxonomy" id="2838462"/>
    <lineage>
        <taxon>Bacteria</taxon>
        <taxon>Bacillati</taxon>
        <taxon>Bacillota</taxon>
        <taxon>Clostridia</taxon>
        <taxon>Lachnospirales</taxon>
        <taxon>Lachnospiraceae</taxon>
        <taxon>Anaerostipes</taxon>
    </lineage>
</organism>
<dbReference type="EMBL" id="DWWD01000005">
    <property type="protein sequence ID" value="HJC49096.1"/>
    <property type="molecule type" value="Genomic_DNA"/>
</dbReference>
<evidence type="ECO:0000313" key="1">
    <source>
        <dbReference type="EMBL" id="HJC49096.1"/>
    </source>
</evidence>
<protein>
    <submittedName>
        <fullName evidence="1">Uncharacterized protein</fullName>
    </submittedName>
</protein>
<sequence>MRLNRSDRDVQVIQFVHSGEDLRYRILIPAKYEDTSDHKPGCEIMRIDFDDLEEVMTLIHCLGQFAHEVRNRMGEWRRER</sequence>
<dbReference type="Proteomes" id="UP000823904">
    <property type="component" value="Unassembled WGS sequence"/>
</dbReference>
<name>A0A9D2T8C3_9FIRM</name>
<accession>A0A9D2T8C3</accession>